<feature type="transmembrane region" description="Helical" evidence="7">
    <location>
        <begin position="219"/>
        <end position="241"/>
    </location>
</feature>
<keyword evidence="10" id="KW-1185">Reference proteome</keyword>
<comment type="subcellular location">
    <subcellularLocation>
        <location evidence="1">Membrane</location>
        <topology evidence="1">Multi-pass membrane protein</topology>
    </subcellularLocation>
</comment>
<dbReference type="OrthoDB" id="5401779at2759"/>
<proteinExistence type="inferred from homology"/>
<keyword evidence="2 7" id="KW-0812">Transmembrane</keyword>
<evidence type="ECO:0000256" key="7">
    <source>
        <dbReference type="SAM" id="Phobius"/>
    </source>
</evidence>
<evidence type="ECO:0000256" key="3">
    <source>
        <dbReference type="ARBA" id="ARBA00022989"/>
    </source>
</evidence>
<organism evidence="9 10">
    <name type="scientific">Verruconis gallopava</name>
    <dbReference type="NCBI Taxonomy" id="253628"/>
    <lineage>
        <taxon>Eukaryota</taxon>
        <taxon>Fungi</taxon>
        <taxon>Dikarya</taxon>
        <taxon>Ascomycota</taxon>
        <taxon>Pezizomycotina</taxon>
        <taxon>Dothideomycetes</taxon>
        <taxon>Pleosporomycetidae</taxon>
        <taxon>Venturiales</taxon>
        <taxon>Sympoventuriaceae</taxon>
        <taxon>Verruconis</taxon>
    </lineage>
</organism>
<dbReference type="GeneID" id="27308924"/>
<dbReference type="PANTHER" id="PTHR33048:SF55">
    <property type="entry name" value="INTEGRAL MEMBRANE PROTEIN"/>
    <property type="match status" value="1"/>
</dbReference>
<dbReference type="RefSeq" id="XP_016217874.1">
    <property type="nucleotide sequence ID" value="XM_016353779.1"/>
</dbReference>
<dbReference type="InParanoid" id="A0A0D2ANF7"/>
<evidence type="ECO:0000259" key="8">
    <source>
        <dbReference type="Pfam" id="PF20684"/>
    </source>
</evidence>
<evidence type="ECO:0000256" key="4">
    <source>
        <dbReference type="ARBA" id="ARBA00023136"/>
    </source>
</evidence>
<evidence type="ECO:0000256" key="5">
    <source>
        <dbReference type="ARBA" id="ARBA00038359"/>
    </source>
</evidence>
<dbReference type="HOGENOM" id="CLU_028200_0_2_1"/>
<dbReference type="STRING" id="253628.A0A0D2ANF7"/>
<feature type="region of interest" description="Disordered" evidence="6">
    <location>
        <begin position="298"/>
        <end position="322"/>
    </location>
</feature>
<dbReference type="PANTHER" id="PTHR33048">
    <property type="entry name" value="PTH11-LIKE INTEGRAL MEMBRANE PROTEIN (AFU_ORTHOLOGUE AFUA_5G11245)"/>
    <property type="match status" value="1"/>
</dbReference>
<feature type="transmembrane region" description="Helical" evidence="7">
    <location>
        <begin position="27"/>
        <end position="48"/>
    </location>
</feature>
<sequence>MAALTPAVIATWPTPNYDDPAHTLKPAIWGIELSLGILMTIFIAGRFYSRTVLVKGALGADDWFILFAYILAISQVGCHVWEVNVGIGRHLYDVKFEWISSIGKITLVTQVLFAPTTCATKISICLTYLRIFPSKTNKWFNYGAIVLSACWAIACPLVMIFECWPISDQWNVFKVHKNCINIQAFFIAAASINAATDCLVYLWPIHYLINVNMPLRQRVGLIICFSVGVVVCVASLVRVFYMTEFFKSWDQTWYGGIVFMCLAFETYLGIICGCLPGVRPIVSKLFPRIFKSTIHRSGGNSGNQSWGKHLKPNQFSSTASSNGYRDIESIQITKDVELSVTTKAAEGKVQRSGSDSQRPLKTAGNEEWTHHDWS</sequence>
<keyword evidence="3 7" id="KW-1133">Transmembrane helix</keyword>
<gene>
    <name evidence="9" type="ORF">PV09_00951</name>
</gene>
<evidence type="ECO:0000256" key="6">
    <source>
        <dbReference type="SAM" id="MobiDB-lite"/>
    </source>
</evidence>
<accession>A0A0D2ANF7</accession>
<feature type="transmembrane region" description="Helical" evidence="7">
    <location>
        <begin position="139"/>
        <end position="161"/>
    </location>
</feature>
<dbReference type="Pfam" id="PF20684">
    <property type="entry name" value="Fung_rhodopsin"/>
    <property type="match status" value="1"/>
</dbReference>
<feature type="transmembrane region" description="Helical" evidence="7">
    <location>
        <begin position="253"/>
        <end position="278"/>
    </location>
</feature>
<dbReference type="AlphaFoldDB" id="A0A0D2ANF7"/>
<protein>
    <recommendedName>
        <fullName evidence="8">Rhodopsin domain-containing protein</fullName>
    </recommendedName>
</protein>
<evidence type="ECO:0000313" key="9">
    <source>
        <dbReference type="EMBL" id="KIW08005.1"/>
    </source>
</evidence>
<comment type="similarity">
    <text evidence="5">Belongs to the SAT4 family.</text>
</comment>
<dbReference type="Proteomes" id="UP000053259">
    <property type="component" value="Unassembled WGS sequence"/>
</dbReference>
<feature type="transmembrane region" description="Helical" evidence="7">
    <location>
        <begin position="181"/>
        <end position="207"/>
    </location>
</feature>
<keyword evidence="4 7" id="KW-0472">Membrane</keyword>
<dbReference type="EMBL" id="KN847531">
    <property type="protein sequence ID" value="KIW08005.1"/>
    <property type="molecule type" value="Genomic_DNA"/>
</dbReference>
<feature type="domain" description="Rhodopsin" evidence="8">
    <location>
        <begin position="46"/>
        <end position="283"/>
    </location>
</feature>
<dbReference type="VEuPathDB" id="FungiDB:PV09_00951"/>
<reference evidence="9 10" key="1">
    <citation type="submission" date="2015-01" db="EMBL/GenBank/DDBJ databases">
        <title>The Genome Sequence of Ochroconis gallopava CBS43764.</title>
        <authorList>
            <consortium name="The Broad Institute Genomics Platform"/>
            <person name="Cuomo C."/>
            <person name="de Hoog S."/>
            <person name="Gorbushina A."/>
            <person name="Stielow B."/>
            <person name="Teixiera M."/>
            <person name="Abouelleil A."/>
            <person name="Chapman S.B."/>
            <person name="Priest M."/>
            <person name="Young S.K."/>
            <person name="Wortman J."/>
            <person name="Nusbaum C."/>
            <person name="Birren B."/>
        </authorList>
    </citation>
    <scope>NUCLEOTIDE SEQUENCE [LARGE SCALE GENOMIC DNA]</scope>
    <source>
        <strain evidence="9 10">CBS 43764</strain>
    </source>
</reference>
<evidence type="ECO:0000256" key="2">
    <source>
        <dbReference type="ARBA" id="ARBA00022692"/>
    </source>
</evidence>
<evidence type="ECO:0000313" key="10">
    <source>
        <dbReference type="Proteomes" id="UP000053259"/>
    </source>
</evidence>
<feature type="region of interest" description="Disordered" evidence="6">
    <location>
        <begin position="344"/>
        <end position="374"/>
    </location>
</feature>
<evidence type="ECO:0000256" key="1">
    <source>
        <dbReference type="ARBA" id="ARBA00004141"/>
    </source>
</evidence>
<name>A0A0D2ANF7_9PEZI</name>
<dbReference type="InterPro" id="IPR049326">
    <property type="entry name" value="Rhodopsin_dom_fungi"/>
</dbReference>
<dbReference type="InterPro" id="IPR052337">
    <property type="entry name" value="SAT4-like"/>
</dbReference>
<feature type="compositionally biased region" description="Polar residues" evidence="6">
    <location>
        <begin position="313"/>
        <end position="322"/>
    </location>
</feature>
<dbReference type="GO" id="GO:0016020">
    <property type="term" value="C:membrane"/>
    <property type="evidence" value="ECO:0007669"/>
    <property type="project" value="UniProtKB-SubCell"/>
</dbReference>